<name>A0A3M9XJA4_9HYPH</name>
<dbReference type="OrthoDB" id="7865302at2"/>
<dbReference type="Proteomes" id="UP000268623">
    <property type="component" value="Unassembled WGS sequence"/>
</dbReference>
<feature type="region of interest" description="Disordered" evidence="1">
    <location>
        <begin position="1"/>
        <end position="35"/>
    </location>
</feature>
<sequence length="371" mass="39615">MLQSDSDVLTDPKSSSPDTKKRRARIRSNGAAEPQKLQEIQQFPKWARLPIHRVEAAGAPAGFAFAAGAGLALLDQILRSCANGSSVGEKGGGGGDEPVFAGALRQRLALRAAAACAALLRLREDDGALRDAEHLAGFDAAPTPGARLHRLWRLFATRQGQNNARLDAAFMRTAADCLELPPHIDCEALTALLQEESTRENPVGSAARVSAASLQSMSDAPQIDAEIFAVWLADLVLARRLGWAAPLPLLATTIMHPSMRTATGRRPRPSDPDWSVCVARATARAAQEAYALAAELSRRSAMLSSVAPKLRAKKAARVVDLLLADDCVSPARAAKAAGLSDRASRRLFDRLIELGAVRELSGRANFRLYGL</sequence>
<evidence type="ECO:0000313" key="3">
    <source>
        <dbReference type="Proteomes" id="UP000268623"/>
    </source>
</evidence>
<dbReference type="EMBL" id="QWDD01000003">
    <property type="protein sequence ID" value="RNJ48024.1"/>
    <property type="molecule type" value="Genomic_DNA"/>
</dbReference>
<comment type="caution">
    <text evidence="2">The sequence shown here is derived from an EMBL/GenBank/DDBJ whole genome shotgun (WGS) entry which is preliminary data.</text>
</comment>
<dbReference type="InterPro" id="IPR009843">
    <property type="entry name" value="DUF1403"/>
</dbReference>
<evidence type="ECO:0000313" key="2">
    <source>
        <dbReference type="EMBL" id="RNJ48024.1"/>
    </source>
</evidence>
<accession>A0A3M9XJA4</accession>
<reference evidence="2 3" key="1">
    <citation type="submission" date="2018-08" db="EMBL/GenBank/DDBJ databases">
        <title>Genome sequence of Methylocystis hirsuta CSC1, a methanotroph able to accumulate PHAs.</title>
        <authorList>
            <person name="Bordel S."/>
            <person name="Rodriguez E."/>
            <person name="Gancedo J."/>
            <person name="Munoz R."/>
        </authorList>
    </citation>
    <scope>NUCLEOTIDE SEQUENCE [LARGE SCALE GENOMIC DNA]</scope>
    <source>
        <strain evidence="2 3">CSC1</strain>
    </source>
</reference>
<protein>
    <submittedName>
        <fullName evidence="2">DUF1403 family protein</fullName>
    </submittedName>
</protein>
<dbReference type="Pfam" id="PF07183">
    <property type="entry name" value="DUF1403"/>
    <property type="match status" value="1"/>
</dbReference>
<evidence type="ECO:0000256" key="1">
    <source>
        <dbReference type="SAM" id="MobiDB-lite"/>
    </source>
</evidence>
<feature type="compositionally biased region" description="Polar residues" evidence="1">
    <location>
        <begin position="1"/>
        <end position="17"/>
    </location>
</feature>
<dbReference type="AlphaFoldDB" id="A0A3M9XJA4"/>
<proteinExistence type="predicted"/>
<dbReference type="RefSeq" id="WP_123177777.1">
    <property type="nucleotide sequence ID" value="NZ_QWDD01000003.1"/>
</dbReference>
<gene>
    <name evidence="2" type="ORF">D1O30_19445</name>
</gene>
<keyword evidence="3" id="KW-1185">Reference proteome</keyword>
<organism evidence="2 3">
    <name type="scientific">Methylocystis hirsuta</name>
    <dbReference type="NCBI Taxonomy" id="369798"/>
    <lineage>
        <taxon>Bacteria</taxon>
        <taxon>Pseudomonadati</taxon>
        <taxon>Pseudomonadota</taxon>
        <taxon>Alphaproteobacteria</taxon>
        <taxon>Hyphomicrobiales</taxon>
        <taxon>Methylocystaceae</taxon>
        <taxon>Methylocystis</taxon>
    </lineage>
</organism>